<organism evidence="2">
    <name type="scientific">Strongyloides stercoralis</name>
    <name type="common">Threadworm</name>
    <dbReference type="NCBI Taxonomy" id="6248"/>
    <lineage>
        <taxon>Eukaryota</taxon>
        <taxon>Metazoa</taxon>
        <taxon>Ecdysozoa</taxon>
        <taxon>Nematoda</taxon>
        <taxon>Chromadorea</taxon>
        <taxon>Rhabditida</taxon>
        <taxon>Tylenchina</taxon>
        <taxon>Panagrolaimomorpha</taxon>
        <taxon>Strongyloidoidea</taxon>
        <taxon>Strongyloididae</taxon>
        <taxon>Strongyloides</taxon>
    </lineage>
</organism>
<dbReference type="WBParaSite" id="TCONS_00011788.p1">
    <property type="protein sequence ID" value="TCONS_00011788.p1"/>
    <property type="gene ID" value="XLOC_006649"/>
</dbReference>
<dbReference type="AlphaFoldDB" id="A0A0K0DW54"/>
<keyword evidence="1" id="KW-1185">Reference proteome</keyword>
<dbReference type="WBParaSite" id="SSTP_0000147000.1">
    <property type="protein sequence ID" value="SSTP_0000147000.1"/>
    <property type="gene ID" value="SSTP_0000147000"/>
</dbReference>
<accession>A0A0K0DW54</accession>
<name>A0A0K0DW54_STRER</name>
<sequence>MILFKLLSNSIKITIIFIIIFNIKVSLTTSTKVNNKTDIFLKAKNDIRNETISIENKNYSSKRIEKSFFNIVHGCKNLKNKSFTYNNEDIKNFKYEIIYVPFHTRLEERAINEKPTLYIQQPNTMVSEDNITYIYKNHDETEDRVIDLNKIVFYISLQKLEKNKIITVIDIHIPYQYTYETGLTSFEIFQVHSCNEKYAFISELVYVKYNIEFNNVRKKLAIITKKSNFNKINNGTYIKVDFGKSNFTEKDTKALIINSLNQLKKNDFSDENLSIIILTSYGKYSELTIQPYFYPPLNTKKIYNLQYINITYFSDNIDTINIVKKPIYKRKELPSGEMPGFDPTNIVFDKHKVIKYSPKVIENMIIFKNIIYPKLIFFYHTLITAEDIIYVTNPLEYVKSNPTKISYNISYQKKDIEKYELKVNVVLPISFISYDALKFFKINAIYPIGYDFIIPTLKSTIMIAIDNSTLLLLDDYPYVTKRSDSVTDSIFLDSKKMEIECWETINEAINIDNFIVLPKEYKNDVVLNKLRKENKDIIFFNYKISKFNDKKRDFYTEVYLNKNSVLNDGTFKYNCKINVPDVMKNNINNILLSYIIEKPKPSDDLELNYDEILIKGVDKTFFNIYYHSPLIKKNQVKSKKILSISEIEEYRQMDTSDINVLLLLVKNSNYGTYKFNIYVIIPYEYMNENFGQPITIVPSYSSTNKLLQSASIEYIIANNHKYINDIKKFSYDIQILEHNEQIRITHKPNIKKLYIKLNGKSIKKEDVDVYYKNDLTLKPIKNNSKTNVIIEFDRTNIGNVYVKANIKIPHNFLIKDDDPTILIIHDVDPYYNVSQRIKTITTYDEGEPQSYCSVIGINDECEKFIVPFEERINLISGKVPRLYIFLKTDKISPDNVKIFYKPYINGTKLINGTDINIYVTSNIINQCDEDVNIIVIGKNIFKYKINPVSIKVIYPQHIHGLKNIKQTFLYY</sequence>
<protein>
    <submittedName>
        <fullName evidence="2">EGF-like domain-containing protein</fullName>
    </submittedName>
</protein>
<dbReference type="Proteomes" id="UP000035681">
    <property type="component" value="Unplaced"/>
</dbReference>
<evidence type="ECO:0000313" key="2">
    <source>
        <dbReference type="WBParaSite" id="SSTP_0000147000.1"/>
    </source>
</evidence>
<evidence type="ECO:0000313" key="1">
    <source>
        <dbReference type="Proteomes" id="UP000035681"/>
    </source>
</evidence>
<reference evidence="2" key="1">
    <citation type="submission" date="2015-08" db="UniProtKB">
        <authorList>
            <consortium name="WormBaseParasite"/>
        </authorList>
    </citation>
    <scope>IDENTIFICATION</scope>
</reference>
<proteinExistence type="predicted"/>